<feature type="region of interest" description="Disordered" evidence="1">
    <location>
        <begin position="433"/>
        <end position="544"/>
    </location>
</feature>
<feature type="domain" description="CREG-like beta-barrel" evidence="3">
    <location>
        <begin position="211"/>
        <end position="280"/>
    </location>
</feature>
<dbReference type="Pfam" id="PF12066">
    <property type="entry name" value="SERRATE_Ars2_N"/>
    <property type="match status" value="1"/>
</dbReference>
<feature type="compositionally biased region" description="Basic and acidic residues" evidence="1">
    <location>
        <begin position="521"/>
        <end position="531"/>
    </location>
</feature>
<dbReference type="InterPro" id="IPR012349">
    <property type="entry name" value="Split_barrel_FMN-bd"/>
</dbReference>
<dbReference type="Proteomes" id="UP001055439">
    <property type="component" value="Chromosome 7"/>
</dbReference>
<feature type="region of interest" description="Disordered" evidence="1">
    <location>
        <begin position="674"/>
        <end position="737"/>
    </location>
</feature>
<dbReference type="PANTHER" id="PTHR13343">
    <property type="entry name" value="CREG1 PROTEIN"/>
    <property type="match status" value="1"/>
</dbReference>
<reference evidence="4" key="1">
    <citation type="submission" date="2022-05" db="EMBL/GenBank/DDBJ databases">
        <title>The Musa troglodytarum L. genome provides insights into the mechanism of non-climacteric behaviour and enrichment of carotenoids.</title>
        <authorList>
            <person name="Wang J."/>
        </authorList>
    </citation>
    <scope>NUCLEOTIDE SEQUENCE</scope>
    <source>
        <tissue evidence="4">Leaf</tissue>
    </source>
</reference>
<evidence type="ECO:0000313" key="5">
    <source>
        <dbReference type="Proteomes" id="UP001055439"/>
    </source>
</evidence>
<feature type="compositionally biased region" description="Basic and acidic residues" evidence="1">
    <location>
        <begin position="481"/>
        <end position="491"/>
    </location>
</feature>
<evidence type="ECO:0000259" key="3">
    <source>
        <dbReference type="Pfam" id="PF13883"/>
    </source>
</evidence>
<name>A0A9E7KG45_9LILI</name>
<gene>
    <name evidence="4" type="ORF">MUK42_12345</name>
</gene>
<accession>A0A9E7KG45</accession>
<feature type="compositionally biased region" description="Basic and acidic residues" evidence="1">
    <location>
        <begin position="454"/>
        <end position="467"/>
    </location>
</feature>
<protein>
    <submittedName>
        <fullName evidence="4">Pyridoxamine 5'-phosphate oxidase</fullName>
    </submittedName>
</protein>
<dbReference type="Pfam" id="PF13883">
    <property type="entry name" value="CREG_beta-barrel"/>
    <property type="match status" value="1"/>
</dbReference>
<proteinExistence type="predicted"/>
<dbReference type="InterPro" id="IPR037119">
    <property type="entry name" value="Haem_oxidase_HugZ-like_sf"/>
</dbReference>
<evidence type="ECO:0000313" key="4">
    <source>
        <dbReference type="EMBL" id="URE15484.1"/>
    </source>
</evidence>
<evidence type="ECO:0000259" key="2">
    <source>
        <dbReference type="Pfam" id="PF12066"/>
    </source>
</evidence>
<keyword evidence="5" id="KW-1185">Reference proteome</keyword>
<feature type="compositionally biased region" description="Basic and acidic residues" evidence="1">
    <location>
        <begin position="674"/>
        <end position="720"/>
    </location>
</feature>
<organism evidence="4 5">
    <name type="scientific">Musa troglodytarum</name>
    <name type="common">fe'i banana</name>
    <dbReference type="NCBI Taxonomy" id="320322"/>
    <lineage>
        <taxon>Eukaryota</taxon>
        <taxon>Viridiplantae</taxon>
        <taxon>Streptophyta</taxon>
        <taxon>Embryophyta</taxon>
        <taxon>Tracheophyta</taxon>
        <taxon>Spermatophyta</taxon>
        <taxon>Magnoliopsida</taxon>
        <taxon>Liliopsida</taxon>
        <taxon>Zingiberales</taxon>
        <taxon>Musaceae</taxon>
        <taxon>Musa</taxon>
    </lineage>
</organism>
<dbReference type="OrthoDB" id="2138282at2759"/>
<feature type="region of interest" description="Disordered" evidence="1">
    <location>
        <begin position="772"/>
        <end position="812"/>
    </location>
</feature>
<dbReference type="InterPro" id="IPR055343">
    <property type="entry name" value="CREG_beta-barrel"/>
</dbReference>
<dbReference type="Gene3D" id="2.30.110.10">
    <property type="entry name" value="Electron Transport, Fmn-binding Protein, Chain A"/>
    <property type="match status" value="2"/>
</dbReference>
<dbReference type="Gene3D" id="3.20.180.10">
    <property type="entry name" value="PNP-oxidase-like"/>
    <property type="match status" value="1"/>
</dbReference>
<feature type="domain" description="SERRATE/Ars2 N-terminal" evidence="2">
    <location>
        <begin position="599"/>
        <end position="658"/>
    </location>
</feature>
<feature type="region of interest" description="Disordered" evidence="1">
    <location>
        <begin position="549"/>
        <end position="568"/>
    </location>
</feature>
<dbReference type="EMBL" id="CP097509">
    <property type="protein sequence ID" value="URE15484.1"/>
    <property type="molecule type" value="Genomic_DNA"/>
</dbReference>
<dbReference type="InterPro" id="IPR021933">
    <property type="entry name" value="SERRATE/Ars2_N"/>
</dbReference>
<dbReference type="PANTHER" id="PTHR13343:SF29">
    <property type="entry name" value="PYRIDOXAMINE 5'-PHOSPHATE OXIDASE FAMILY PROTEIN"/>
    <property type="match status" value="1"/>
</dbReference>
<feature type="compositionally biased region" description="Gly residues" evidence="1">
    <location>
        <begin position="549"/>
        <end position="563"/>
    </location>
</feature>
<dbReference type="SUPFAM" id="SSF50475">
    <property type="entry name" value="FMN-binding split barrel"/>
    <property type="match status" value="1"/>
</dbReference>
<evidence type="ECO:0000256" key="1">
    <source>
        <dbReference type="SAM" id="MobiDB-lite"/>
    </source>
</evidence>
<dbReference type="GO" id="GO:0005737">
    <property type="term" value="C:cytoplasm"/>
    <property type="evidence" value="ECO:0007669"/>
    <property type="project" value="UniProtKB-ARBA"/>
</dbReference>
<sequence>METLSSTILPSGLAETCSPRQFPVSSFFKVSPFRRGILRTQENPYALRLSVCQSDALRCSPSLRALAGDVSGNSEGGDEVLGRGSGFLPAEGFPLIERDLGLGGSHETGVSENPDMVRPVAGGSGSSGSRSGLFRTPISGGVQTATSTHDLPSPALAVRNLMEQARFAHLCTVMSQMHHRRAGYPFGSLVDFAPDSMGRKLPSIPGWSGLSNARVTIFGDIVPLPADQQEWARQQYMAKHQQWSSHQWGNFYYYRMQSISDIYFIGGFGTVAWVNVNEYEATQPDKIAADGGEQSLKELNANFSKPLKELLSMEAEIDDAALISIDSKGIDIRVRQGAQFNIQRLSFEVEHSIETLEEAKKALQKIIKGYKSNRGMAKSLFIAFQIDKRLPRFHRVTAQNDCYGFRIFSITIFMADVIDMPTETLDRGLDIQPQRQESHGGGSPSSPPRPPKRRDRDMTEKRDEYRARSPSLPPPPPLGQPRDDRDREYRRRGSRSPLPYRDRRHSPPRRSPPPGSFKRARRDDGGYERRRGSPRGGYGPDGRRYGYDYGGGYDRGGSGSRGGYGDERPHGRYMNHPSGYDGYGDGSEVIQRGGLMTYKQFIQELEDDISPTEAEHRYEEYRSEYISTQKRAYFEAHKEKQWLKDKYHPTNLVAVIESYTLHVQKVKMQKRRLLDGRLRDERGNRRETNRNDGDDDRHDRTDNSPRDANDGSEVENHGKPLYDAYGGQGLHGAFPSDIPPPPVLMPVPGAGPLGPFVPAPPEVAMRMLRDTSGPSSFEATGGRRGIKGRLGPQVSGSAPVLAMPPPFQHDPRRIRSYQDLDAPEDEVTVIDYRSL</sequence>
<dbReference type="AlphaFoldDB" id="A0A9E7KG45"/>